<dbReference type="AlphaFoldDB" id="A0A7J7HE47"/>
<organism evidence="1 2">
    <name type="scientific">Camellia sinensis</name>
    <name type="common">Tea plant</name>
    <name type="synonym">Thea sinensis</name>
    <dbReference type="NCBI Taxonomy" id="4442"/>
    <lineage>
        <taxon>Eukaryota</taxon>
        <taxon>Viridiplantae</taxon>
        <taxon>Streptophyta</taxon>
        <taxon>Embryophyta</taxon>
        <taxon>Tracheophyta</taxon>
        <taxon>Spermatophyta</taxon>
        <taxon>Magnoliopsida</taxon>
        <taxon>eudicotyledons</taxon>
        <taxon>Gunneridae</taxon>
        <taxon>Pentapetalae</taxon>
        <taxon>asterids</taxon>
        <taxon>Ericales</taxon>
        <taxon>Theaceae</taxon>
        <taxon>Camellia</taxon>
    </lineage>
</organism>
<sequence length="117" mass="13061">MAQAQGPELGSGLDLNGSNWARPTLDCKWALDRPRVTDHFFTHESIGDEIFDVVDDGDVERTARASSDLFADLEVFFGDLEQVSAGTRVCVRLKLVVPFHVFDLHIVVRHLESDSSF</sequence>
<dbReference type="EMBL" id="JACBKZ010000004">
    <property type="protein sequence ID" value="KAF5951182.1"/>
    <property type="molecule type" value="Genomic_DNA"/>
</dbReference>
<gene>
    <name evidence="1" type="ORF">HYC85_009126</name>
</gene>
<reference evidence="2" key="1">
    <citation type="journal article" date="2020" name="Nat. Commun.">
        <title>Genome assembly of wild tea tree DASZ reveals pedigree and selection history of tea varieties.</title>
        <authorList>
            <person name="Zhang W."/>
            <person name="Zhang Y."/>
            <person name="Qiu H."/>
            <person name="Guo Y."/>
            <person name="Wan H."/>
            <person name="Zhang X."/>
            <person name="Scossa F."/>
            <person name="Alseekh S."/>
            <person name="Zhang Q."/>
            <person name="Wang P."/>
            <person name="Xu L."/>
            <person name="Schmidt M.H."/>
            <person name="Jia X."/>
            <person name="Li D."/>
            <person name="Zhu A."/>
            <person name="Guo F."/>
            <person name="Chen W."/>
            <person name="Ni D."/>
            <person name="Usadel B."/>
            <person name="Fernie A.R."/>
            <person name="Wen W."/>
        </authorList>
    </citation>
    <scope>NUCLEOTIDE SEQUENCE [LARGE SCALE GENOMIC DNA]</scope>
    <source>
        <strain evidence="2">cv. G240</strain>
    </source>
</reference>
<proteinExistence type="predicted"/>
<keyword evidence="2" id="KW-1185">Reference proteome</keyword>
<accession>A0A7J7HE47</accession>
<reference evidence="1 2" key="2">
    <citation type="submission" date="2020-07" db="EMBL/GenBank/DDBJ databases">
        <title>Genome assembly of wild tea tree DASZ reveals pedigree and selection history of tea varieties.</title>
        <authorList>
            <person name="Zhang W."/>
        </authorList>
    </citation>
    <scope>NUCLEOTIDE SEQUENCE [LARGE SCALE GENOMIC DNA]</scope>
    <source>
        <strain evidence="2">cv. G240</strain>
        <tissue evidence="1">Leaf</tissue>
    </source>
</reference>
<protein>
    <submittedName>
        <fullName evidence="1">Uncharacterized protein</fullName>
    </submittedName>
</protein>
<evidence type="ECO:0000313" key="2">
    <source>
        <dbReference type="Proteomes" id="UP000593564"/>
    </source>
</evidence>
<comment type="caution">
    <text evidence="1">The sequence shown here is derived from an EMBL/GenBank/DDBJ whole genome shotgun (WGS) entry which is preliminary data.</text>
</comment>
<evidence type="ECO:0000313" key="1">
    <source>
        <dbReference type="EMBL" id="KAF5951182.1"/>
    </source>
</evidence>
<name>A0A7J7HE47_CAMSI</name>
<dbReference type="Proteomes" id="UP000593564">
    <property type="component" value="Unassembled WGS sequence"/>
</dbReference>